<accession>A0AAJ2IZM6</accession>
<comment type="caution">
    <text evidence="1">The sequence shown here is derived from an EMBL/GenBank/DDBJ whole genome shotgun (WGS) entry which is preliminary data.</text>
</comment>
<name>A0AAJ2IZM6_9LACT</name>
<evidence type="ECO:0000313" key="2">
    <source>
        <dbReference type="Proteomes" id="UP001257962"/>
    </source>
</evidence>
<dbReference type="AlphaFoldDB" id="A0AAJ2IZM6"/>
<organism evidence="1 2">
    <name type="scientific">Lactococcus petauri</name>
    <dbReference type="NCBI Taxonomy" id="1940789"/>
    <lineage>
        <taxon>Bacteria</taxon>
        <taxon>Bacillati</taxon>
        <taxon>Bacillota</taxon>
        <taxon>Bacilli</taxon>
        <taxon>Lactobacillales</taxon>
        <taxon>Streptococcaceae</taxon>
        <taxon>Lactococcus</taxon>
    </lineage>
</organism>
<reference evidence="1" key="1">
    <citation type="submission" date="2023-03" db="EMBL/GenBank/DDBJ databases">
        <authorList>
            <person name="Shen W."/>
            <person name="Cai J."/>
        </authorList>
    </citation>
    <scope>NUCLEOTIDE SEQUENCE</scope>
    <source>
        <strain evidence="1">Y3</strain>
    </source>
</reference>
<gene>
    <name evidence="1" type="ORF">P7D34_09975</name>
</gene>
<evidence type="ECO:0000313" key="1">
    <source>
        <dbReference type="EMBL" id="MDT2667537.1"/>
    </source>
</evidence>
<dbReference type="RefSeq" id="WP_206886645.1">
    <property type="nucleotide sequence ID" value="NZ_JARPXS010000010.1"/>
</dbReference>
<dbReference type="EMBL" id="JARPYC010000010">
    <property type="protein sequence ID" value="MDT2667537.1"/>
    <property type="molecule type" value="Genomic_DNA"/>
</dbReference>
<sequence>MRKKIEPYIYEIAKGLYFLSGQEEGVVKTVENPNLALRFVPGETTKKKMTSFLIGADSTVNRLPGKFIKLSRARNRFLKSNKQNKLKVKAYNFDEFHNLPIAINKLPLSGNSSILPTVFWAYHCTCGAYYQGIYDRFKYTIPIVKCEDCGKAVEEVIWIDYGKI</sequence>
<proteinExistence type="predicted"/>
<dbReference type="Proteomes" id="UP001257962">
    <property type="component" value="Unassembled WGS sequence"/>
</dbReference>
<protein>
    <submittedName>
        <fullName evidence="1">Uncharacterized protein</fullName>
    </submittedName>
</protein>